<dbReference type="RefSeq" id="WP_114055268.1">
    <property type="nucleotide sequence ID" value="NZ_CP030862.1"/>
</dbReference>
<sequence length="333" mass="35472">MPTLLGSLRRLLMAPTAIDVGFAARGFPIERSEATHRLEAIPQAVVCGFEWAVDDPGTPGPGRTDTDTELRIRLMDPDLRGFAYEGAAMALTVRDAMGPGRGGRTRGLLLGPARPHIFLAYIGVGFALARLPRPLWRKAVPDLAGVDYPQMSWLVVDGYGFDRAYFDTAAVVDRQKRLPPYPWEGDPEYFGRAVDQGIGRALWFIHGANAPAVAAAVGRFASERHADLWSGAGLAATFAGCCPPAGLEALRRAAGEHAGELAQGAVFAAKARARSGTVPEHTHTALTALAGLDIGKAVALADDCTADRAAGPGRPAYAQWRRNVRERLAEMAG</sequence>
<reference evidence="1 2" key="1">
    <citation type="submission" date="2018-01" db="EMBL/GenBank/DDBJ databases">
        <title>Draft genome Sequence of streptomyces globosus LZH-48.</title>
        <authorList>
            <person name="Ran K."/>
            <person name="Li Z."/>
            <person name="Wei S."/>
            <person name="Dong R."/>
        </authorList>
    </citation>
    <scope>NUCLEOTIDE SEQUENCE [LARGE SCALE GENOMIC DNA]</scope>
    <source>
        <strain evidence="1 2">LZH-48</strain>
    </source>
</reference>
<name>A0A344TZL6_9ACTN</name>
<evidence type="ECO:0000313" key="1">
    <source>
        <dbReference type="EMBL" id="AXE24087.1"/>
    </source>
</evidence>
<accession>A0A344TZL6</accession>
<evidence type="ECO:0000313" key="2">
    <source>
        <dbReference type="Proteomes" id="UP000252004"/>
    </source>
</evidence>
<keyword evidence="2" id="KW-1185">Reference proteome</keyword>
<dbReference type="InterPro" id="IPR012964">
    <property type="entry name" value="DUF1702"/>
</dbReference>
<dbReference type="EMBL" id="CP030862">
    <property type="protein sequence ID" value="AXE24087.1"/>
    <property type="molecule type" value="Genomic_DNA"/>
</dbReference>
<dbReference type="OrthoDB" id="2530105at2"/>
<dbReference type="Pfam" id="PF08012">
    <property type="entry name" value="DUF1702"/>
    <property type="match status" value="1"/>
</dbReference>
<proteinExistence type="predicted"/>
<dbReference type="AlphaFoldDB" id="A0A344TZL6"/>
<dbReference type="KEGG" id="sgz:C0216_12030"/>
<organism evidence="1 2">
    <name type="scientific">Streptomyces globosus</name>
    <dbReference type="NCBI Taxonomy" id="68209"/>
    <lineage>
        <taxon>Bacteria</taxon>
        <taxon>Bacillati</taxon>
        <taxon>Actinomycetota</taxon>
        <taxon>Actinomycetes</taxon>
        <taxon>Kitasatosporales</taxon>
        <taxon>Streptomycetaceae</taxon>
        <taxon>Streptomyces</taxon>
    </lineage>
</organism>
<dbReference type="Proteomes" id="UP000252004">
    <property type="component" value="Chromosome"/>
</dbReference>
<gene>
    <name evidence="1" type="ORF">C0216_12030</name>
</gene>
<protein>
    <submittedName>
        <fullName evidence="1">Enediyne biosynthesis protein</fullName>
    </submittedName>
</protein>